<accession>A0A182UAC7</accession>
<name>A0A182UAC7_9DIPT</name>
<keyword evidence="2" id="KW-1185">Reference proteome</keyword>
<sequence length="187" mass="20395">MVAAGTKQKQSRIGQLRRLLLPLLYQIISHYQMMKIGALASSTVGLWWQLHGEIEHPSFIYLPHPTALPGSGRSGSILRCAVGGYDGAATFAACSCITSTTFTTVPVGRLALSTGSGRFFPRYLNETVVQREIVPDGVLPALAIFAIEKGGFSGRWTDFRNENGSDQLFSPKYDWPSVAALCSEWGR</sequence>
<dbReference type="EnsemblMetazoa" id="AMEC016806-RA">
    <property type="protein sequence ID" value="AMEC016806-PA"/>
    <property type="gene ID" value="AMEC016806"/>
</dbReference>
<reference evidence="1" key="2">
    <citation type="submission" date="2020-05" db="UniProtKB">
        <authorList>
            <consortium name="EnsemblMetazoa"/>
        </authorList>
    </citation>
    <scope>IDENTIFICATION</scope>
    <source>
        <strain evidence="1">CM1001059</strain>
    </source>
</reference>
<dbReference type="Proteomes" id="UP000075902">
    <property type="component" value="Unassembled WGS sequence"/>
</dbReference>
<proteinExistence type="predicted"/>
<protein>
    <submittedName>
        <fullName evidence="1">Uncharacterized protein</fullName>
    </submittedName>
</protein>
<dbReference type="AlphaFoldDB" id="A0A182UAC7"/>
<reference evidence="2" key="1">
    <citation type="submission" date="2014-01" db="EMBL/GenBank/DDBJ databases">
        <title>The Genome Sequence of Anopheles melas CM1001059_A (V2).</title>
        <authorList>
            <consortium name="The Broad Institute Genomics Platform"/>
            <person name="Neafsey D.E."/>
            <person name="Besansky N."/>
            <person name="Howell P."/>
            <person name="Walton C."/>
            <person name="Young S.K."/>
            <person name="Zeng Q."/>
            <person name="Gargeya S."/>
            <person name="Fitzgerald M."/>
            <person name="Haas B."/>
            <person name="Abouelleil A."/>
            <person name="Allen A.W."/>
            <person name="Alvarado L."/>
            <person name="Arachchi H.M."/>
            <person name="Berlin A.M."/>
            <person name="Chapman S.B."/>
            <person name="Gainer-Dewar J."/>
            <person name="Goldberg J."/>
            <person name="Griggs A."/>
            <person name="Gujja S."/>
            <person name="Hansen M."/>
            <person name="Howarth C."/>
            <person name="Imamovic A."/>
            <person name="Ireland A."/>
            <person name="Larimer J."/>
            <person name="McCowan C."/>
            <person name="Murphy C."/>
            <person name="Pearson M."/>
            <person name="Poon T.W."/>
            <person name="Priest M."/>
            <person name="Roberts A."/>
            <person name="Saif S."/>
            <person name="Shea T."/>
            <person name="Sisk P."/>
            <person name="Sykes S."/>
            <person name="Wortman J."/>
            <person name="Nusbaum C."/>
            <person name="Birren B."/>
        </authorList>
    </citation>
    <scope>NUCLEOTIDE SEQUENCE [LARGE SCALE GENOMIC DNA]</scope>
    <source>
        <strain evidence="2">CM1001059</strain>
    </source>
</reference>
<organism evidence="1 2">
    <name type="scientific">Anopheles melas</name>
    <dbReference type="NCBI Taxonomy" id="34690"/>
    <lineage>
        <taxon>Eukaryota</taxon>
        <taxon>Metazoa</taxon>
        <taxon>Ecdysozoa</taxon>
        <taxon>Arthropoda</taxon>
        <taxon>Hexapoda</taxon>
        <taxon>Insecta</taxon>
        <taxon>Pterygota</taxon>
        <taxon>Neoptera</taxon>
        <taxon>Endopterygota</taxon>
        <taxon>Diptera</taxon>
        <taxon>Nematocera</taxon>
        <taxon>Culicoidea</taxon>
        <taxon>Culicidae</taxon>
        <taxon>Anophelinae</taxon>
        <taxon>Anopheles</taxon>
    </lineage>
</organism>
<evidence type="ECO:0000313" key="2">
    <source>
        <dbReference type="Proteomes" id="UP000075902"/>
    </source>
</evidence>
<dbReference type="VEuPathDB" id="VectorBase:AMEC016806"/>
<evidence type="ECO:0000313" key="1">
    <source>
        <dbReference type="EnsemblMetazoa" id="AMEC016806-PA"/>
    </source>
</evidence>